<organism evidence="2 3">
    <name type="scientific">Dyadobacter pollutisoli</name>
    <dbReference type="NCBI Taxonomy" id="2910158"/>
    <lineage>
        <taxon>Bacteria</taxon>
        <taxon>Pseudomonadati</taxon>
        <taxon>Bacteroidota</taxon>
        <taxon>Cytophagia</taxon>
        <taxon>Cytophagales</taxon>
        <taxon>Spirosomataceae</taxon>
        <taxon>Dyadobacter</taxon>
    </lineage>
</organism>
<accession>A0A9E8NEL6</accession>
<dbReference type="InterPro" id="IPR037401">
    <property type="entry name" value="SnoaL-like"/>
</dbReference>
<name>A0A9E8NEL6_9BACT</name>
<reference evidence="2" key="1">
    <citation type="submission" date="2022-11" db="EMBL/GenBank/DDBJ databases">
        <title>Dyadobacter pollutisoli sp. nov., isolated from plastic dumped soil.</title>
        <authorList>
            <person name="Kim J.M."/>
            <person name="Kim K.R."/>
            <person name="Lee J.K."/>
            <person name="Hao L."/>
            <person name="Jeon C.O."/>
        </authorList>
    </citation>
    <scope>NUCLEOTIDE SEQUENCE</scope>
    <source>
        <strain evidence="2">U1</strain>
    </source>
</reference>
<dbReference type="EMBL" id="CP112998">
    <property type="protein sequence ID" value="WAC15334.1"/>
    <property type="molecule type" value="Genomic_DNA"/>
</dbReference>
<dbReference type="Proteomes" id="UP001164653">
    <property type="component" value="Chromosome"/>
</dbReference>
<dbReference type="KEGG" id="dpf:ON006_15475"/>
<dbReference type="RefSeq" id="WP_244823022.1">
    <property type="nucleotide sequence ID" value="NZ_CP112998.1"/>
</dbReference>
<dbReference type="Gene3D" id="3.10.450.50">
    <property type="match status" value="1"/>
</dbReference>
<protein>
    <submittedName>
        <fullName evidence="2">Nuclear transport factor 2 family protein</fullName>
    </submittedName>
</protein>
<dbReference type="AlphaFoldDB" id="A0A9E8NEL6"/>
<proteinExistence type="predicted"/>
<evidence type="ECO:0000313" key="2">
    <source>
        <dbReference type="EMBL" id="WAC15334.1"/>
    </source>
</evidence>
<sequence length="129" mass="14570">MENETSIRKLLETYYSGFAQKQGWEETIADDFRYTGGDMTKTTPIVGKAAYVEVIKRFSRVFQSMRVLNMIVDGDKACVIGNYDYLFPNGAVMNGNVAEIWTAKNGKLDSLTIYFDTLTFDKNIPKPVA</sequence>
<evidence type="ECO:0000313" key="3">
    <source>
        <dbReference type="Proteomes" id="UP001164653"/>
    </source>
</evidence>
<gene>
    <name evidence="2" type="ORF">ON006_15475</name>
</gene>
<dbReference type="Pfam" id="PF12680">
    <property type="entry name" value="SnoaL_2"/>
    <property type="match status" value="1"/>
</dbReference>
<dbReference type="SUPFAM" id="SSF54427">
    <property type="entry name" value="NTF2-like"/>
    <property type="match status" value="1"/>
</dbReference>
<dbReference type="InterPro" id="IPR032710">
    <property type="entry name" value="NTF2-like_dom_sf"/>
</dbReference>
<keyword evidence="3" id="KW-1185">Reference proteome</keyword>
<evidence type="ECO:0000259" key="1">
    <source>
        <dbReference type="Pfam" id="PF12680"/>
    </source>
</evidence>
<feature type="domain" description="SnoaL-like" evidence="1">
    <location>
        <begin position="22"/>
        <end position="108"/>
    </location>
</feature>